<feature type="region of interest" description="Disordered" evidence="1">
    <location>
        <begin position="1"/>
        <end position="53"/>
    </location>
</feature>
<gene>
    <name evidence="2" type="ORF">VitviT2T_002744</name>
</gene>
<keyword evidence="3" id="KW-1185">Reference proteome</keyword>
<sequence length="150" mass="16641">MTDRLEGECDTQTPGQTTHGRPSDESSAKSWKDSGSIGNDNSGLAGSGPKGKRIVDRRKLWASAQSKTKLATVSISKILKENGGNMPQYEIRYQIHEIRISEEGGNMPQCEYMMHNQRMNPTSSINYPQLNNNPLRSQNDVSTNASRETL</sequence>
<accession>A0ABY9BK20</accession>
<name>A0ABY9BK20_VITVI</name>
<evidence type="ECO:0000313" key="3">
    <source>
        <dbReference type="Proteomes" id="UP001227230"/>
    </source>
</evidence>
<feature type="compositionally biased region" description="Basic and acidic residues" evidence="1">
    <location>
        <begin position="21"/>
        <end position="32"/>
    </location>
</feature>
<evidence type="ECO:0000256" key="1">
    <source>
        <dbReference type="SAM" id="MobiDB-lite"/>
    </source>
</evidence>
<dbReference type="Proteomes" id="UP001227230">
    <property type="component" value="Chromosome 2"/>
</dbReference>
<protein>
    <submittedName>
        <fullName evidence="2">Uncharacterized protein</fullName>
    </submittedName>
</protein>
<reference evidence="2 3" key="1">
    <citation type="journal article" date="2023" name="Hortic Res">
        <title>The complete reference genome for grapevine (Vitis vinifera L.) genetics and breeding.</title>
        <authorList>
            <person name="Shi X."/>
            <person name="Cao S."/>
            <person name="Wang X."/>
            <person name="Huang S."/>
            <person name="Wang Y."/>
            <person name="Liu Z."/>
            <person name="Liu W."/>
            <person name="Leng X."/>
            <person name="Peng Y."/>
            <person name="Wang N."/>
            <person name="Wang Y."/>
            <person name="Ma Z."/>
            <person name="Xu X."/>
            <person name="Zhang F."/>
            <person name="Xue H."/>
            <person name="Zhong H."/>
            <person name="Wang Y."/>
            <person name="Zhang K."/>
            <person name="Velt A."/>
            <person name="Avia K."/>
            <person name="Holtgrawe D."/>
            <person name="Grimplet J."/>
            <person name="Matus J.T."/>
            <person name="Ware D."/>
            <person name="Wu X."/>
            <person name="Wang H."/>
            <person name="Liu C."/>
            <person name="Fang Y."/>
            <person name="Rustenholz C."/>
            <person name="Cheng Z."/>
            <person name="Xiao H."/>
            <person name="Zhou Y."/>
        </authorList>
    </citation>
    <scope>NUCLEOTIDE SEQUENCE [LARGE SCALE GENOMIC DNA]</scope>
    <source>
        <strain evidence="3">cv. Pinot noir / PN40024</strain>
        <tissue evidence="2">Leaf</tissue>
    </source>
</reference>
<organism evidence="2 3">
    <name type="scientific">Vitis vinifera</name>
    <name type="common">Grape</name>
    <dbReference type="NCBI Taxonomy" id="29760"/>
    <lineage>
        <taxon>Eukaryota</taxon>
        <taxon>Viridiplantae</taxon>
        <taxon>Streptophyta</taxon>
        <taxon>Embryophyta</taxon>
        <taxon>Tracheophyta</taxon>
        <taxon>Spermatophyta</taxon>
        <taxon>Magnoliopsida</taxon>
        <taxon>eudicotyledons</taxon>
        <taxon>Gunneridae</taxon>
        <taxon>Pentapetalae</taxon>
        <taxon>rosids</taxon>
        <taxon>Vitales</taxon>
        <taxon>Vitaceae</taxon>
        <taxon>Viteae</taxon>
        <taxon>Vitis</taxon>
    </lineage>
</organism>
<dbReference type="EMBL" id="CP126649">
    <property type="protein sequence ID" value="WJZ83029.1"/>
    <property type="molecule type" value="Genomic_DNA"/>
</dbReference>
<feature type="region of interest" description="Disordered" evidence="1">
    <location>
        <begin position="121"/>
        <end position="150"/>
    </location>
</feature>
<proteinExistence type="predicted"/>
<feature type="compositionally biased region" description="Polar residues" evidence="1">
    <location>
        <begin position="10"/>
        <end position="20"/>
    </location>
</feature>
<evidence type="ECO:0000313" key="2">
    <source>
        <dbReference type="EMBL" id="WJZ83029.1"/>
    </source>
</evidence>